<protein>
    <submittedName>
        <fullName evidence="3">Uncharacterized protein</fullName>
    </submittedName>
</protein>
<proteinExistence type="predicted"/>
<evidence type="ECO:0000313" key="4">
    <source>
        <dbReference type="Proteomes" id="UP001228019"/>
    </source>
</evidence>
<evidence type="ECO:0000256" key="2">
    <source>
        <dbReference type="SAM" id="SignalP"/>
    </source>
</evidence>
<feature type="signal peptide" evidence="2">
    <location>
        <begin position="1"/>
        <end position="22"/>
    </location>
</feature>
<dbReference type="RefSeq" id="WP_304553420.1">
    <property type="nucleotide sequence ID" value="NZ_JAUQOP010000008.1"/>
</dbReference>
<feature type="chain" id="PRO_5046156222" evidence="2">
    <location>
        <begin position="23"/>
        <end position="69"/>
    </location>
</feature>
<dbReference type="Proteomes" id="UP001228019">
    <property type="component" value="Unassembled WGS sequence"/>
</dbReference>
<keyword evidence="2" id="KW-0732">Signal</keyword>
<evidence type="ECO:0000256" key="1">
    <source>
        <dbReference type="SAM" id="MobiDB-lite"/>
    </source>
</evidence>
<gene>
    <name evidence="3" type="ORF">Q6A48_08470</name>
</gene>
<dbReference type="EMBL" id="JAUQOP010000008">
    <property type="protein sequence ID" value="MDO7896930.1"/>
    <property type="molecule type" value="Genomic_DNA"/>
</dbReference>
<reference evidence="3 4" key="1">
    <citation type="submission" date="2023-07" db="EMBL/GenBank/DDBJ databases">
        <title>Identification of four novel Pseudomonas species associated with bacterial leaf spot of cucurbits.</title>
        <authorList>
            <person name="Fullem K.R."/>
        </authorList>
    </citation>
    <scope>NUCLEOTIDE SEQUENCE [LARGE SCALE GENOMIC DNA]</scope>
    <source>
        <strain evidence="3 4">K18</strain>
    </source>
</reference>
<feature type="region of interest" description="Disordered" evidence="1">
    <location>
        <begin position="25"/>
        <end position="69"/>
    </location>
</feature>
<feature type="compositionally biased region" description="Low complexity" evidence="1">
    <location>
        <begin position="54"/>
        <end position="69"/>
    </location>
</feature>
<comment type="caution">
    <text evidence="3">The sequence shown here is derived from an EMBL/GenBank/DDBJ whole genome shotgun (WGS) entry which is preliminary data.</text>
</comment>
<sequence>MKPLLIWTLFGLFVAAPWVAQASDGADALERRQQASRQAPTYLSGHPAGGHGTKAGAPAAGKGKAASSS</sequence>
<evidence type="ECO:0000313" key="3">
    <source>
        <dbReference type="EMBL" id="MDO7896930.1"/>
    </source>
</evidence>
<name>A0ABT9BWK0_9PSED</name>
<accession>A0ABT9BWK0</accession>
<keyword evidence="4" id="KW-1185">Reference proteome</keyword>
<organism evidence="3 4">
    <name type="scientific">Pseudomonas citrulli</name>
    <dbReference type="NCBI Taxonomy" id="3064347"/>
    <lineage>
        <taxon>Bacteria</taxon>
        <taxon>Pseudomonadati</taxon>
        <taxon>Pseudomonadota</taxon>
        <taxon>Gammaproteobacteria</taxon>
        <taxon>Pseudomonadales</taxon>
        <taxon>Pseudomonadaceae</taxon>
        <taxon>Pseudomonas</taxon>
    </lineage>
</organism>